<reference evidence="1" key="1">
    <citation type="submission" date="2020-11" db="EMBL/GenBank/DDBJ databases">
        <authorList>
            <person name="Tran Van P."/>
        </authorList>
    </citation>
    <scope>NUCLEOTIDE SEQUENCE</scope>
</reference>
<proteinExistence type="predicted"/>
<dbReference type="EMBL" id="OB682033">
    <property type="protein sequence ID" value="CAD7236807.1"/>
    <property type="molecule type" value="Genomic_DNA"/>
</dbReference>
<organism evidence="1">
    <name type="scientific">Cyprideis torosa</name>
    <dbReference type="NCBI Taxonomy" id="163714"/>
    <lineage>
        <taxon>Eukaryota</taxon>
        <taxon>Metazoa</taxon>
        <taxon>Ecdysozoa</taxon>
        <taxon>Arthropoda</taxon>
        <taxon>Crustacea</taxon>
        <taxon>Oligostraca</taxon>
        <taxon>Ostracoda</taxon>
        <taxon>Podocopa</taxon>
        <taxon>Podocopida</taxon>
        <taxon>Cytherocopina</taxon>
        <taxon>Cytheroidea</taxon>
        <taxon>Cytherideidae</taxon>
        <taxon>Cyprideis</taxon>
    </lineage>
</organism>
<sequence length="100" mass="11135">MVVPECIVSRDNQLGEVEFYHEFSRDIGDQFTTSTISIDVTAPFLPDKPCMPNPFDNGLLVACTKCRLTDSRFYPDVNLVSMLTCPAAVGEAAQLDEDDW</sequence>
<evidence type="ECO:0000313" key="1">
    <source>
        <dbReference type="EMBL" id="CAD7236807.1"/>
    </source>
</evidence>
<name>A0A7R8WS34_9CRUS</name>
<gene>
    <name evidence="1" type="ORF">CTOB1V02_LOCUS14622</name>
</gene>
<dbReference type="AlphaFoldDB" id="A0A7R8WS34"/>
<protein>
    <submittedName>
        <fullName evidence="1">Uncharacterized protein</fullName>
    </submittedName>
</protein>
<accession>A0A7R8WS34</accession>